<keyword evidence="6" id="KW-1185">Reference proteome</keyword>
<proteinExistence type="predicted"/>
<dbReference type="CDD" id="cd06533">
    <property type="entry name" value="Glyco_transf_WecG_TagA"/>
    <property type="match status" value="1"/>
</dbReference>
<evidence type="ECO:0000256" key="2">
    <source>
        <dbReference type="ARBA" id="ARBA00022679"/>
    </source>
</evidence>
<dbReference type="SUPFAM" id="SSF52091">
    <property type="entry name" value="SpoIIaa-like"/>
    <property type="match status" value="1"/>
</dbReference>
<accession>A0AAE9ZFR8</accession>
<dbReference type="NCBIfam" id="TIGR00696">
    <property type="entry name" value="wecG_tagA_cpsF"/>
    <property type="match status" value="1"/>
</dbReference>
<name>A0AAE9ZFR8_9PROT</name>
<protein>
    <submittedName>
        <fullName evidence="5">WecB/TagA/CpsF family glycosyltransferase</fullName>
    </submittedName>
</protein>
<dbReference type="Proteomes" id="UP001214043">
    <property type="component" value="Chromosome"/>
</dbReference>
<evidence type="ECO:0000313" key="5">
    <source>
        <dbReference type="EMBL" id="WDI32103.1"/>
    </source>
</evidence>
<feature type="region of interest" description="Disordered" evidence="3">
    <location>
        <begin position="1"/>
        <end position="20"/>
    </location>
</feature>
<dbReference type="Gene3D" id="3.30.750.24">
    <property type="entry name" value="STAS domain"/>
    <property type="match status" value="1"/>
</dbReference>
<dbReference type="PANTHER" id="PTHR34136:SF1">
    <property type="entry name" value="UDP-N-ACETYL-D-MANNOSAMINURONIC ACID TRANSFERASE"/>
    <property type="match status" value="1"/>
</dbReference>
<dbReference type="InterPro" id="IPR002645">
    <property type="entry name" value="STAS_dom"/>
</dbReference>
<keyword evidence="2" id="KW-0808">Transferase</keyword>
<sequence>MAEPLPEISDTNKYADAEKPEHGGAGVAALRRDDFDRDVWCLMGLPVDICNVDQAVAAIDAASRAKRKLSFVTPNVNWLIRARRSSAARQEILNADLSLVDGAPLVLMAKLLGVPVTSRVAGSDVFEAIRRRPPFAGRKTKVFFFGGRDGAAKAAVERVNKEESGIEAVGSLNPGHGNVDSMSADDIIETVNKAAPDFVVVALGAAKGQAWIERNREKLTAPVIAHLGAVVDFTSGGIARAPRWMQRAGLEWVWRIKEEPALWRRYFKDGLGLIGLMTTAMAPQFGRARGKGGQHAGAKAVNESAVTVVKLTGDLVHGGLRPVREAYRAAAATGRPVRLNMTEVSSFDRAFLGLTLMLEKHLGELPQAITLENAKPAQRAIFKANGMNYPVAPECAAESVNSATSRQAAV</sequence>
<evidence type="ECO:0000259" key="4">
    <source>
        <dbReference type="PROSITE" id="PS50801"/>
    </source>
</evidence>
<organism evidence="5 6">
    <name type="scientific">Hyphococcus flavus</name>
    <dbReference type="NCBI Taxonomy" id="1866326"/>
    <lineage>
        <taxon>Bacteria</taxon>
        <taxon>Pseudomonadati</taxon>
        <taxon>Pseudomonadota</taxon>
        <taxon>Alphaproteobacteria</taxon>
        <taxon>Parvularculales</taxon>
        <taxon>Parvularculaceae</taxon>
        <taxon>Hyphococcus</taxon>
    </lineage>
</organism>
<dbReference type="Pfam" id="PF03808">
    <property type="entry name" value="Glyco_tran_WecG"/>
    <property type="match status" value="1"/>
</dbReference>
<evidence type="ECO:0000256" key="3">
    <source>
        <dbReference type="SAM" id="MobiDB-lite"/>
    </source>
</evidence>
<dbReference type="PANTHER" id="PTHR34136">
    <property type="match status" value="1"/>
</dbReference>
<dbReference type="GO" id="GO:0016758">
    <property type="term" value="F:hexosyltransferase activity"/>
    <property type="evidence" value="ECO:0007669"/>
    <property type="project" value="TreeGrafter"/>
</dbReference>
<dbReference type="InterPro" id="IPR058548">
    <property type="entry name" value="MlaB-like_STAS"/>
</dbReference>
<dbReference type="PROSITE" id="PS50801">
    <property type="entry name" value="STAS"/>
    <property type="match status" value="1"/>
</dbReference>
<evidence type="ECO:0000256" key="1">
    <source>
        <dbReference type="ARBA" id="ARBA00022676"/>
    </source>
</evidence>
<dbReference type="EMBL" id="CP118166">
    <property type="protein sequence ID" value="WDI32103.1"/>
    <property type="molecule type" value="Genomic_DNA"/>
</dbReference>
<keyword evidence="1" id="KW-0328">Glycosyltransferase</keyword>
<dbReference type="Pfam" id="PF13466">
    <property type="entry name" value="STAS_2"/>
    <property type="match status" value="1"/>
</dbReference>
<dbReference type="InterPro" id="IPR036513">
    <property type="entry name" value="STAS_dom_sf"/>
</dbReference>
<gene>
    <name evidence="5" type="ORF">PUV54_02720</name>
</gene>
<reference evidence="5" key="1">
    <citation type="submission" date="2023-02" db="EMBL/GenBank/DDBJ databases">
        <title>Genome sequence of Hyphococcus flavus.</title>
        <authorList>
            <person name="Rong J.-C."/>
            <person name="Zhao Q."/>
            <person name="Yi M."/>
            <person name="Wu J.-Y."/>
        </authorList>
    </citation>
    <scope>NUCLEOTIDE SEQUENCE</scope>
    <source>
        <strain evidence="5">MCCC 1K03223</strain>
    </source>
</reference>
<feature type="domain" description="STAS" evidence="4">
    <location>
        <begin position="296"/>
        <end position="410"/>
    </location>
</feature>
<evidence type="ECO:0000313" key="6">
    <source>
        <dbReference type="Proteomes" id="UP001214043"/>
    </source>
</evidence>
<dbReference type="KEGG" id="hfl:PUV54_02720"/>
<dbReference type="InterPro" id="IPR004629">
    <property type="entry name" value="WecG_TagA_CpsF"/>
</dbReference>
<dbReference type="AlphaFoldDB" id="A0AAE9ZFR8"/>
<dbReference type="RefSeq" id="WP_274493992.1">
    <property type="nucleotide sequence ID" value="NZ_CP118166.1"/>
</dbReference>
<dbReference type="CDD" id="cd07043">
    <property type="entry name" value="STAS_anti-anti-sigma_factors"/>
    <property type="match status" value="1"/>
</dbReference>